<gene>
    <name evidence="3" type="ORF">FEV51_07280</name>
</gene>
<dbReference type="Proteomes" id="UP000309668">
    <property type="component" value="Unassembled WGS sequence"/>
</dbReference>
<protein>
    <recommendedName>
        <fullName evidence="5">DUF3617 family protein</fullName>
    </recommendedName>
</protein>
<organism evidence="3 4">
    <name type="scientific">Qipengyuania marisflavi</name>
    <dbReference type="NCBI Taxonomy" id="2486356"/>
    <lineage>
        <taxon>Bacteria</taxon>
        <taxon>Pseudomonadati</taxon>
        <taxon>Pseudomonadota</taxon>
        <taxon>Alphaproteobacteria</taxon>
        <taxon>Sphingomonadales</taxon>
        <taxon>Erythrobacteraceae</taxon>
        <taxon>Qipengyuania</taxon>
    </lineage>
</organism>
<dbReference type="EMBL" id="VCAO01000003">
    <property type="protein sequence ID" value="TMM48099.1"/>
    <property type="molecule type" value="Genomic_DNA"/>
</dbReference>
<comment type="caution">
    <text evidence="3">The sequence shown here is derived from an EMBL/GenBank/DDBJ whole genome shotgun (WGS) entry which is preliminary data.</text>
</comment>
<dbReference type="OrthoDB" id="7391745at2"/>
<feature type="compositionally biased region" description="Low complexity" evidence="1">
    <location>
        <begin position="187"/>
        <end position="206"/>
    </location>
</feature>
<sequence length="206" mass="21840">MSSRRWPVVAIAMLFFPLHPASAQELSQDGAQGEPPERIDLLASTAREEQGPEYERCTEEQEAAAISGEIVVCRRRTDNTEYGYDKERAARRYAQETMYEDSPQTPDVAGAGIFRGPATISGMCIPGLQKCPPPPAYMIDFSTLPDAPPGSDADRISRGLPPLGRDVATPGAVQVGADQLGLPPANSEDAAVSPSESASPAAEPSG</sequence>
<feature type="signal peptide" evidence="2">
    <location>
        <begin position="1"/>
        <end position="23"/>
    </location>
</feature>
<name>A0A5S3P4Y4_9SPHN</name>
<evidence type="ECO:0000313" key="4">
    <source>
        <dbReference type="Proteomes" id="UP000309668"/>
    </source>
</evidence>
<proteinExistence type="predicted"/>
<evidence type="ECO:0008006" key="5">
    <source>
        <dbReference type="Google" id="ProtNLM"/>
    </source>
</evidence>
<keyword evidence="4" id="KW-1185">Reference proteome</keyword>
<reference evidence="3 4" key="1">
    <citation type="submission" date="2019-05" db="EMBL/GenBank/DDBJ databases">
        <title>Erythrobacter marisflavi sp. nov., isolated from isolated from water of an estuary environment.</title>
        <authorList>
            <person name="Yoon J.-H."/>
        </authorList>
    </citation>
    <scope>NUCLEOTIDE SEQUENCE [LARGE SCALE GENOMIC DNA]</scope>
    <source>
        <strain evidence="3 4">KEM-5</strain>
    </source>
</reference>
<dbReference type="RefSeq" id="WP_138617445.1">
    <property type="nucleotide sequence ID" value="NZ_VCAO01000003.1"/>
</dbReference>
<accession>A0A5S3P4Y4</accession>
<feature type="region of interest" description="Disordered" evidence="1">
    <location>
        <begin position="142"/>
        <end position="206"/>
    </location>
</feature>
<dbReference type="AlphaFoldDB" id="A0A5S3P4Y4"/>
<feature type="chain" id="PRO_5024382996" description="DUF3617 family protein" evidence="2">
    <location>
        <begin position="24"/>
        <end position="206"/>
    </location>
</feature>
<evidence type="ECO:0000313" key="3">
    <source>
        <dbReference type="EMBL" id="TMM48099.1"/>
    </source>
</evidence>
<evidence type="ECO:0000256" key="1">
    <source>
        <dbReference type="SAM" id="MobiDB-lite"/>
    </source>
</evidence>
<keyword evidence="2" id="KW-0732">Signal</keyword>
<evidence type="ECO:0000256" key="2">
    <source>
        <dbReference type="SAM" id="SignalP"/>
    </source>
</evidence>